<evidence type="ECO:0000313" key="3">
    <source>
        <dbReference type="Proteomes" id="UP001229421"/>
    </source>
</evidence>
<evidence type="ECO:0000259" key="1">
    <source>
        <dbReference type="PROSITE" id="PS51286"/>
    </source>
</evidence>
<accession>A0AAD8NN02</accession>
<dbReference type="GO" id="GO:0044528">
    <property type="term" value="P:regulation of mitochondrial mRNA stability"/>
    <property type="evidence" value="ECO:0007669"/>
    <property type="project" value="TreeGrafter"/>
</dbReference>
<dbReference type="GO" id="GO:0035770">
    <property type="term" value="C:ribonucleoprotein granule"/>
    <property type="evidence" value="ECO:0007669"/>
    <property type="project" value="TreeGrafter"/>
</dbReference>
<dbReference type="GO" id="GO:0005759">
    <property type="term" value="C:mitochondrial matrix"/>
    <property type="evidence" value="ECO:0007669"/>
    <property type="project" value="TreeGrafter"/>
</dbReference>
<dbReference type="InterPro" id="IPR058917">
    <property type="entry name" value="RESC6_dom"/>
</dbReference>
<dbReference type="Pfam" id="PF08373">
    <property type="entry name" value="RAP"/>
    <property type="match status" value="1"/>
</dbReference>
<gene>
    <name evidence="2" type="ORF">QVD17_24985</name>
</gene>
<dbReference type="InterPro" id="IPR050870">
    <property type="entry name" value="FAST_kinase"/>
</dbReference>
<dbReference type="GO" id="GO:1901259">
    <property type="term" value="P:chloroplast rRNA processing"/>
    <property type="evidence" value="ECO:0007669"/>
    <property type="project" value="TreeGrafter"/>
</dbReference>
<evidence type="ECO:0000313" key="2">
    <source>
        <dbReference type="EMBL" id="KAK1422100.1"/>
    </source>
</evidence>
<sequence>MSMLNSSVLIPRPCPRDTLCMKPLLCLNPVRTGTPVRFKDPIFSFPNQILHLSRKTCYCVCVNINKDFRVIKVVDDDDGHGDEDEPVESNLDWKLEFLGEIDPHPPNKKKEKEKSELLEETDSADWCVRARKSALRSIQTRGLTSAMEDLVTTKRKKKKKKKSVINKKNPATKDLDFESDGEEVEMTIENFMDNADQLKANMSKIAGGMFQEKKEKTMEAFVEKLSQFSVSGASDRRKEINLNREIVEAQTADEVLEVTSDMIMAVGKGLSPSPLSPLNLATAIHRIAKNMEKVSMTTSHRLAFARRREMCMVVGMAMMALPECSAQGVSNIAWALSKIGGELLYLSEMDRVAEVALTKVEQFNSQNVANIAGAFASMKHAAPDLFTELSKRGSDIIDTFQAQELAQLLWAFASLFEPADSLFSSLDNIYKPSSIEVSETHVLDFNRDQLGNLSWSCAVLGQLNRTFFSHIWKTLSQFEEQRILEQYREDIMFATQVQLVNQCLKLEYPHLSLSLKSDIEAKIIRAGRTSRFNQKITSSFQKEVSRLLVGTGLEWTKEYVVDGYTLDAALVHLKVALEIDGPSHFSRNLGNPLGHTVLKRRYLEAAGWKLVSVSHQKWEELEGSHEHLDYLREILQSHTEVQEA</sequence>
<organism evidence="2 3">
    <name type="scientific">Tagetes erecta</name>
    <name type="common">African marigold</name>
    <dbReference type="NCBI Taxonomy" id="13708"/>
    <lineage>
        <taxon>Eukaryota</taxon>
        <taxon>Viridiplantae</taxon>
        <taxon>Streptophyta</taxon>
        <taxon>Embryophyta</taxon>
        <taxon>Tracheophyta</taxon>
        <taxon>Spermatophyta</taxon>
        <taxon>Magnoliopsida</taxon>
        <taxon>eudicotyledons</taxon>
        <taxon>Gunneridae</taxon>
        <taxon>Pentapetalae</taxon>
        <taxon>asterids</taxon>
        <taxon>campanulids</taxon>
        <taxon>Asterales</taxon>
        <taxon>Asteraceae</taxon>
        <taxon>Asteroideae</taxon>
        <taxon>Heliantheae alliance</taxon>
        <taxon>Tageteae</taxon>
        <taxon>Tagetes</taxon>
    </lineage>
</organism>
<dbReference type="SMART" id="SM00952">
    <property type="entry name" value="RAP"/>
    <property type="match status" value="1"/>
</dbReference>
<feature type="domain" description="RAP" evidence="1">
    <location>
        <begin position="575"/>
        <end position="633"/>
    </location>
</feature>
<dbReference type="EMBL" id="JAUHHV010000006">
    <property type="protein sequence ID" value="KAK1422100.1"/>
    <property type="molecule type" value="Genomic_DNA"/>
</dbReference>
<comment type="caution">
    <text evidence="2">The sequence shown here is derived from an EMBL/GenBank/DDBJ whole genome shotgun (WGS) entry which is preliminary data.</text>
</comment>
<dbReference type="Gene3D" id="3.40.960.10">
    <property type="entry name" value="VSR Endonuclease"/>
    <property type="match status" value="1"/>
</dbReference>
<dbReference type="GO" id="GO:0009507">
    <property type="term" value="C:chloroplast"/>
    <property type="evidence" value="ECO:0007669"/>
    <property type="project" value="TreeGrafter"/>
</dbReference>
<keyword evidence="3" id="KW-1185">Reference proteome</keyword>
<dbReference type="Pfam" id="PF26188">
    <property type="entry name" value="RESC6"/>
    <property type="match status" value="1"/>
</dbReference>
<dbReference type="PANTHER" id="PTHR21228">
    <property type="entry name" value="FAST LEU-RICH DOMAIN-CONTAINING"/>
    <property type="match status" value="1"/>
</dbReference>
<reference evidence="2" key="1">
    <citation type="journal article" date="2023" name="bioRxiv">
        <title>Improved chromosome-level genome assembly for marigold (Tagetes erecta).</title>
        <authorList>
            <person name="Jiang F."/>
            <person name="Yuan L."/>
            <person name="Wang S."/>
            <person name="Wang H."/>
            <person name="Xu D."/>
            <person name="Wang A."/>
            <person name="Fan W."/>
        </authorList>
    </citation>
    <scope>NUCLEOTIDE SEQUENCE</scope>
    <source>
        <strain evidence="2">WSJ</strain>
        <tissue evidence="2">Leaf</tissue>
    </source>
</reference>
<dbReference type="GO" id="GO:0003723">
    <property type="term" value="F:RNA binding"/>
    <property type="evidence" value="ECO:0007669"/>
    <property type="project" value="TreeGrafter"/>
</dbReference>
<dbReference type="GO" id="GO:0000963">
    <property type="term" value="P:mitochondrial RNA processing"/>
    <property type="evidence" value="ECO:0007669"/>
    <property type="project" value="TreeGrafter"/>
</dbReference>
<protein>
    <recommendedName>
        <fullName evidence="1">RAP domain-containing protein</fullName>
    </recommendedName>
</protein>
<proteinExistence type="predicted"/>
<dbReference type="AlphaFoldDB" id="A0AAD8NN02"/>
<dbReference type="PANTHER" id="PTHR21228:SF40">
    <property type="entry name" value="LD45607P"/>
    <property type="match status" value="1"/>
</dbReference>
<dbReference type="PROSITE" id="PS51286">
    <property type="entry name" value="RAP"/>
    <property type="match status" value="1"/>
</dbReference>
<dbReference type="Proteomes" id="UP001229421">
    <property type="component" value="Unassembled WGS sequence"/>
</dbReference>
<dbReference type="InterPro" id="IPR013584">
    <property type="entry name" value="RAP"/>
</dbReference>
<name>A0AAD8NN02_TARER</name>